<gene>
    <name evidence="3" type="ORF">FIE12Z_6785</name>
</gene>
<reference evidence="3 4" key="1">
    <citation type="journal article" date="2018" name="PLoS Pathog.">
        <title>Evolution of structural diversity of trichothecenes, a family of toxins produced by plant pathogenic and entomopathogenic fungi.</title>
        <authorList>
            <person name="Proctor R.H."/>
            <person name="McCormick S.P."/>
            <person name="Kim H.S."/>
            <person name="Cardoza R.E."/>
            <person name="Stanley A.M."/>
            <person name="Lindo L."/>
            <person name="Kelly A."/>
            <person name="Brown D.W."/>
            <person name="Lee T."/>
            <person name="Vaughan M.M."/>
            <person name="Alexander N.J."/>
            <person name="Busman M."/>
            <person name="Gutierrez S."/>
        </authorList>
    </citation>
    <scope>NUCLEOTIDE SEQUENCE [LARGE SCALE GENOMIC DNA]</scope>
    <source>
        <strain evidence="3 4">NRRL 13405</strain>
    </source>
</reference>
<dbReference type="InterPro" id="IPR035992">
    <property type="entry name" value="Ricin_B-like_lectins"/>
</dbReference>
<dbReference type="PANTHER" id="PTHR16861">
    <property type="entry name" value="GLYCOPROTEIN 38"/>
    <property type="match status" value="1"/>
</dbReference>
<dbReference type="EMBL" id="PXXK01000191">
    <property type="protein sequence ID" value="RFN48938.1"/>
    <property type="molecule type" value="Genomic_DNA"/>
</dbReference>
<evidence type="ECO:0000256" key="1">
    <source>
        <dbReference type="SAM" id="MobiDB-lite"/>
    </source>
</evidence>
<comment type="caution">
    <text evidence="3">The sequence shown here is derived from an EMBL/GenBank/DDBJ whole genome shotgun (WGS) entry which is preliminary data.</text>
</comment>
<proteinExistence type="predicted"/>
<keyword evidence="2" id="KW-0472">Membrane</keyword>
<accession>A0A395MLX0</accession>
<protein>
    <submittedName>
        <fullName evidence="3">Transmembrane alpha-helix domain-containing protein</fullName>
    </submittedName>
</protein>
<feature type="transmembrane region" description="Helical" evidence="2">
    <location>
        <begin position="218"/>
        <end position="242"/>
    </location>
</feature>
<dbReference type="SUPFAM" id="SSF50370">
    <property type="entry name" value="Ricin B-like lectins"/>
    <property type="match status" value="1"/>
</dbReference>
<dbReference type="PANTHER" id="PTHR16861:SF4">
    <property type="entry name" value="SH3 DOMAIN PROTEIN (AFU_ORTHOLOGUE AFUA_1G13610)"/>
    <property type="match status" value="1"/>
</dbReference>
<evidence type="ECO:0000256" key="2">
    <source>
        <dbReference type="SAM" id="Phobius"/>
    </source>
</evidence>
<dbReference type="Gene3D" id="2.80.10.50">
    <property type="match status" value="1"/>
</dbReference>
<feature type="compositionally biased region" description="Polar residues" evidence="1">
    <location>
        <begin position="260"/>
        <end position="272"/>
    </location>
</feature>
<sequence>MSDPVPATELNPNVWYHVTEQNVDKDYKTNWRSILQINQDPKVKDDNLHVWPVKTDDGNVSAFWQFQPMKSTPGRYMLRYSQTGADVQLSVCLHSDVDEKDTKTRPCLRNATNHETQQWDIFEFKSNSSYRLINVHKGTGYHMDCMPSGSVFMSPDVDDRPYQSAQHWLMTSASNVDDNAYSTTASENPSSTSSERSMSTADLVSESSDHKGLSSGTITGIAIGVVLGVIVVVGSLAAYFIWRSRKRRNGATSSSATTTNNDWYDNALSTPTYKARSPKDEGRSTEPVEIMDVATNLVAAELPGTQRYELA</sequence>
<dbReference type="AlphaFoldDB" id="A0A395MLX0"/>
<organism evidence="3 4">
    <name type="scientific">Fusarium flagelliforme</name>
    <dbReference type="NCBI Taxonomy" id="2675880"/>
    <lineage>
        <taxon>Eukaryota</taxon>
        <taxon>Fungi</taxon>
        <taxon>Dikarya</taxon>
        <taxon>Ascomycota</taxon>
        <taxon>Pezizomycotina</taxon>
        <taxon>Sordariomycetes</taxon>
        <taxon>Hypocreomycetidae</taxon>
        <taxon>Hypocreales</taxon>
        <taxon>Nectriaceae</taxon>
        <taxon>Fusarium</taxon>
        <taxon>Fusarium incarnatum-equiseti species complex</taxon>
    </lineage>
</organism>
<keyword evidence="2" id="KW-1133">Transmembrane helix</keyword>
<evidence type="ECO:0000313" key="4">
    <source>
        <dbReference type="Proteomes" id="UP000265631"/>
    </source>
</evidence>
<name>A0A395MLX0_9HYPO</name>
<feature type="compositionally biased region" description="Basic and acidic residues" evidence="1">
    <location>
        <begin position="277"/>
        <end position="286"/>
    </location>
</feature>
<evidence type="ECO:0000313" key="3">
    <source>
        <dbReference type="EMBL" id="RFN48938.1"/>
    </source>
</evidence>
<feature type="region of interest" description="Disordered" evidence="1">
    <location>
        <begin position="179"/>
        <end position="213"/>
    </location>
</feature>
<keyword evidence="4" id="KW-1185">Reference proteome</keyword>
<dbReference type="STRING" id="2594813.A0A395MLX0"/>
<feature type="compositionally biased region" description="Low complexity" evidence="1">
    <location>
        <begin position="182"/>
        <end position="200"/>
    </location>
</feature>
<keyword evidence="2 3" id="KW-0812">Transmembrane</keyword>
<feature type="region of interest" description="Disordered" evidence="1">
    <location>
        <begin position="250"/>
        <end position="287"/>
    </location>
</feature>
<dbReference type="Proteomes" id="UP000265631">
    <property type="component" value="Unassembled WGS sequence"/>
</dbReference>